<evidence type="ECO:0000256" key="4">
    <source>
        <dbReference type="ARBA" id="ARBA00023159"/>
    </source>
</evidence>
<dbReference type="Gene3D" id="4.10.280.10">
    <property type="entry name" value="Helix-loop-helix DNA-binding domain"/>
    <property type="match status" value="1"/>
</dbReference>
<evidence type="ECO:0000256" key="2">
    <source>
        <dbReference type="ARBA" id="ARBA00005510"/>
    </source>
</evidence>
<feature type="domain" description="BHLH" evidence="8">
    <location>
        <begin position="479"/>
        <end position="528"/>
    </location>
</feature>
<dbReference type="OrthoDB" id="690068at2759"/>
<dbReference type="Pfam" id="PF22754">
    <property type="entry name" value="bHLH-TF_ACT-like_plant"/>
    <property type="match status" value="1"/>
</dbReference>
<evidence type="ECO:0000313" key="9">
    <source>
        <dbReference type="Proteomes" id="UP000515123"/>
    </source>
</evidence>
<comment type="similarity">
    <text evidence="2">Belongs to the bHLH protein family.</text>
</comment>
<dbReference type="PANTHER" id="PTHR46266">
    <property type="entry name" value="TRANSCRIPTION FACTOR TT8"/>
    <property type="match status" value="1"/>
</dbReference>
<dbReference type="InterPro" id="IPR054502">
    <property type="entry name" value="bHLH-TF_ACT-like_plant"/>
</dbReference>
<evidence type="ECO:0000256" key="3">
    <source>
        <dbReference type="ARBA" id="ARBA00023015"/>
    </source>
</evidence>
<dbReference type="AlphaFoldDB" id="A0A6P5EBL2"/>
<keyword evidence="3" id="KW-0805">Transcription regulation</keyword>
<dbReference type="GO" id="GO:0005634">
    <property type="term" value="C:nucleus"/>
    <property type="evidence" value="ECO:0007669"/>
    <property type="project" value="UniProtKB-SubCell"/>
</dbReference>
<feature type="region of interest" description="Disordered" evidence="7">
    <location>
        <begin position="237"/>
        <end position="281"/>
    </location>
</feature>
<gene>
    <name evidence="10" type="primary">LOC109704315</name>
</gene>
<feature type="region of interest" description="Disordered" evidence="7">
    <location>
        <begin position="454"/>
        <end position="489"/>
    </location>
</feature>
<feature type="compositionally biased region" description="Acidic residues" evidence="7">
    <location>
        <begin position="247"/>
        <end position="269"/>
    </location>
</feature>
<evidence type="ECO:0000256" key="7">
    <source>
        <dbReference type="SAM" id="MobiDB-lite"/>
    </source>
</evidence>
<dbReference type="Pfam" id="PF00010">
    <property type="entry name" value="HLH"/>
    <property type="match status" value="1"/>
</dbReference>
<dbReference type="GeneID" id="109704315"/>
<dbReference type="PANTHER" id="PTHR46266:SF4">
    <property type="entry name" value="TRANSCRIPTION FACTOR TT8"/>
    <property type="match status" value="1"/>
</dbReference>
<feature type="compositionally biased region" description="Polar residues" evidence="7">
    <location>
        <begin position="542"/>
        <end position="559"/>
    </location>
</feature>
<dbReference type="InterPro" id="IPR036638">
    <property type="entry name" value="HLH_DNA-bd_sf"/>
</dbReference>
<proteinExistence type="inferred from homology"/>
<organism evidence="9 10">
    <name type="scientific">Ananas comosus</name>
    <name type="common">Pineapple</name>
    <name type="synonym">Ananas ananas</name>
    <dbReference type="NCBI Taxonomy" id="4615"/>
    <lineage>
        <taxon>Eukaryota</taxon>
        <taxon>Viridiplantae</taxon>
        <taxon>Streptophyta</taxon>
        <taxon>Embryophyta</taxon>
        <taxon>Tracheophyta</taxon>
        <taxon>Spermatophyta</taxon>
        <taxon>Magnoliopsida</taxon>
        <taxon>Liliopsida</taxon>
        <taxon>Poales</taxon>
        <taxon>Bromeliaceae</taxon>
        <taxon>Bromelioideae</taxon>
        <taxon>Ananas</taxon>
    </lineage>
</organism>
<feature type="compositionally biased region" description="Basic and acidic residues" evidence="7">
    <location>
        <begin position="237"/>
        <end position="246"/>
    </location>
</feature>
<comment type="subcellular location">
    <subcellularLocation>
        <location evidence="1">Nucleus</location>
    </subcellularLocation>
</comment>
<evidence type="ECO:0000256" key="5">
    <source>
        <dbReference type="ARBA" id="ARBA00023163"/>
    </source>
</evidence>
<protein>
    <submittedName>
        <fullName evidence="10">Basic helix-loop-helix protein A-like isoform X1</fullName>
    </submittedName>
</protein>
<dbReference type="Proteomes" id="UP000515123">
    <property type="component" value="Unplaced"/>
</dbReference>
<keyword evidence="6" id="KW-0539">Nucleus</keyword>
<evidence type="ECO:0000313" key="10">
    <source>
        <dbReference type="RefSeq" id="XP_020080656.1"/>
    </source>
</evidence>
<reference evidence="9" key="1">
    <citation type="journal article" date="2015" name="Nat. Genet.">
        <title>The pineapple genome and the evolution of CAM photosynthesis.</title>
        <authorList>
            <person name="Ming R."/>
            <person name="VanBuren R."/>
            <person name="Wai C.M."/>
            <person name="Tang H."/>
            <person name="Schatz M.C."/>
            <person name="Bowers J.E."/>
            <person name="Lyons E."/>
            <person name="Wang M.L."/>
            <person name="Chen J."/>
            <person name="Biggers E."/>
            <person name="Zhang J."/>
            <person name="Huang L."/>
            <person name="Zhang L."/>
            <person name="Miao W."/>
            <person name="Zhang J."/>
            <person name="Ye Z."/>
            <person name="Miao C."/>
            <person name="Lin Z."/>
            <person name="Wang H."/>
            <person name="Zhou H."/>
            <person name="Yim W.C."/>
            <person name="Priest H.D."/>
            <person name="Zheng C."/>
            <person name="Woodhouse M."/>
            <person name="Edger P.P."/>
            <person name="Guyot R."/>
            <person name="Guo H.B."/>
            <person name="Guo H."/>
            <person name="Zheng G."/>
            <person name="Singh R."/>
            <person name="Sharma A."/>
            <person name="Min X."/>
            <person name="Zheng Y."/>
            <person name="Lee H."/>
            <person name="Gurtowski J."/>
            <person name="Sedlazeck F.J."/>
            <person name="Harkess A."/>
            <person name="McKain M.R."/>
            <person name="Liao Z."/>
            <person name="Fang J."/>
            <person name="Liu J."/>
            <person name="Zhang X."/>
            <person name="Zhang Q."/>
            <person name="Hu W."/>
            <person name="Qin Y."/>
            <person name="Wang K."/>
            <person name="Chen L.Y."/>
            <person name="Shirley N."/>
            <person name="Lin Y.R."/>
            <person name="Liu L.Y."/>
            <person name="Hernandez A.G."/>
            <person name="Wright C.L."/>
            <person name="Bulone V."/>
            <person name="Tuskan G.A."/>
            <person name="Heath K."/>
            <person name="Zee F."/>
            <person name="Moore P.H."/>
            <person name="Sunkar R."/>
            <person name="Leebens-Mack J.H."/>
            <person name="Mockler T."/>
            <person name="Bennetzen J.L."/>
            <person name="Freeling M."/>
            <person name="Sankoff D."/>
            <person name="Paterson A.H."/>
            <person name="Zhu X."/>
            <person name="Yang X."/>
            <person name="Smith J.A."/>
            <person name="Cushman J.C."/>
            <person name="Paull R.E."/>
            <person name="Yu Q."/>
        </authorList>
    </citation>
    <scope>NUCLEOTIDE SEQUENCE [LARGE SCALE GENOMIC DNA]</scope>
    <source>
        <strain evidence="9">cv. F153</strain>
    </source>
</reference>
<keyword evidence="9" id="KW-1185">Reference proteome</keyword>
<dbReference type="SMART" id="SM00353">
    <property type="entry name" value="HLH"/>
    <property type="match status" value="1"/>
</dbReference>
<feature type="region of interest" description="Disordered" evidence="7">
    <location>
        <begin position="539"/>
        <end position="575"/>
    </location>
</feature>
<dbReference type="InterPro" id="IPR011598">
    <property type="entry name" value="bHLH_dom"/>
</dbReference>
<dbReference type="GO" id="GO:0046983">
    <property type="term" value="F:protein dimerization activity"/>
    <property type="evidence" value="ECO:0007669"/>
    <property type="project" value="InterPro"/>
</dbReference>
<dbReference type="Pfam" id="PF14215">
    <property type="entry name" value="bHLH-MYC_N"/>
    <property type="match status" value="1"/>
</dbReference>
<sequence length="688" mass="76970">MVALSPIRLQKALQSVAQSIQWTYSLFWNPCPQQGVLVWGDGYYNGAIKTRKTVQPAEVSAEEVTLQRSQQLRELYESLSAGEASQQQQQQLQLARRPSAALSPEDLTESEWFYLMCISFSFPPGSGLPGKAFARRRHVWLTRANEADSKVFSRAILAKSAQIQTVVCIPLMDGVLELGTTEMVEEDTGLIKHAKSFFAEHHEIQSMPALSEQSTSNPAKYNEPPSFQVGVTMHRMHAEPTESDRQNDEDDDEEDDDHDDDDDEEDEIEGGSGSEVGTLKCSHMITPTLTRIEGATTPNAEHDELMQLGLSQNVRLGSPDDCSNNLNTQLQMVGVCCNTSGVSNHQREDETYHCWNFLHEDICSELQQQSSVQAQELSQEDAHYSETVTTILRHNSSRGDESKSNDYFVPSRQTAFAGWNSTRDHPQIVLSEGTSQWLLKTMLFRVPTLHCRYKDENSPPSIEGEGGGSRSRKGAAQEEPSANHVLAERRRREKLNERFIVLRSLVPFVTKMDKASILGDAIEYVKQLRKRIQDLESRNRQMESLTKTAELQRPGSSKDPNVPRGSGSPQGSGVDHVATSQLKAFSSDKRKIRVLEGTRVVDAPSTNVQVSIIEADALLEMQCPYKEGLLLKIMQTIHELRLEIMSIQSSSVNGTLFAELRAKVKEMNGKRASILEVKKAIYRVFSNS</sequence>
<feature type="region of interest" description="Disordered" evidence="7">
    <location>
        <begin position="207"/>
        <end position="226"/>
    </location>
</feature>
<dbReference type="PROSITE" id="PS50888">
    <property type="entry name" value="BHLH"/>
    <property type="match status" value="1"/>
</dbReference>
<reference evidence="10" key="2">
    <citation type="submission" date="2025-08" db="UniProtKB">
        <authorList>
            <consortium name="RefSeq"/>
        </authorList>
    </citation>
    <scope>IDENTIFICATION</scope>
    <source>
        <tissue evidence="10">Leaf</tissue>
    </source>
</reference>
<name>A0A6P5EBL2_ANACO</name>
<keyword evidence="5" id="KW-0804">Transcription</keyword>
<evidence type="ECO:0000256" key="1">
    <source>
        <dbReference type="ARBA" id="ARBA00004123"/>
    </source>
</evidence>
<evidence type="ECO:0000256" key="6">
    <source>
        <dbReference type="ARBA" id="ARBA00023242"/>
    </source>
</evidence>
<evidence type="ECO:0000259" key="8">
    <source>
        <dbReference type="PROSITE" id="PS50888"/>
    </source>
</evidence>
<dbReference type="SUPFAM" id="SSF47459">
    <property type="entry name" value="HLH, helix-loop-helix DNA-binding domain"/>
    <property type="match status" value="1"/>
</dbReference>
<accession>A0A6P5EBL2</accession>
<dbReference type="InterPro" id="IPR025610">
    <property type="entry name" value="MYC/MYB_N"/>
</dbReference>
<dbReference type="RefSeq" id="XP_020080656.1">
    <property type="nucleotide sequence ID" value="XM_020225067.1"/>
</dbReference>
<keyword evidence="4" id="KW-0010">Activator</keyword>